<organism evidence="8 9">
    <name type="scientific">Tissierella pigra</name>
    <dbReference type="NCBI Taxonomy" id="2607614"/>
    <lineage>
        <taxon>Bacteria</taxon>
        <taxon>Bacillati</taxon>
        <taxon>Bacillota</taxon>
        <taxon>Tissierellia</taxon>
        <taxon>Tissierellales</taxon>
        <taxon>Tissierellaceae</taxon>
        <taxon>Tissierella</taxon>
    </lineage>
</organism>
<evidence type="ECO:0000256" key="2">
    <source>
        <dbReference type="ARBA" id="ARBA00017823"/>
    </source>
</evidence>
<keyword evidence="8" id="KW-0282">Flagellum</keyword>
<dbReference type="InterPro" id="IPR035890">
    <property type="entry name" value="Anti-sigma-28_factor_FlgM_sf"/>
</dbReference>
<evidence type="ECO:0000259" key="7">
    <source>
        <dbReference type="Pfam" id="PF04316"/>
    </source>
</evidence>
<name>A0A6N7XDM2_9FIRM</name>
<keyword evidence="8" id="KW-0966">Cell projection</keyword>
<keyword evidence="8" id="KW-0969">Cilium</keyword>
<accession>A0A6N7XDM2</accession>
<keyword evidence="6" id="KW-0804">Transcription</keyword>
<reference evidence="8 9" key="1">
    <citation type="submission" date="2019-09" db="EMBL/GenBank/DDBJ databases">
        <title>In-depth cultivation of the pig gut microbiome towards novel bacterial diversity and tailored functional studies.</title>
        <authorList>
            <person name="Wylensek D."/>
            <person name="Hitch T.C.A."/>
            <person name="Clavel T."/>
        </authorList>
    </citation>
    <scope>NUCLEOTIDE SEQUENCE [LARGE SCALE GENOMIC DNA]</scope>
    <source>
        <strain evidence="8 9">WCA3-693-APC-4?</strain>
    </source>
</reference>
<feature type="domain" description="Anti-sigma-28 factor FlgM C-terminal" evidence="7">
    <location>
        <begin position="31"/>
        <end position="85"/>
    </location>
</feature>
<dbReference type="GO" id="GO:0045892">
    <property type="term" value="P:negative regulation of DNA-templated transcription"/>
    <property type="evidence" value="ECO:0007669"/>
    <property type="project" value="InterPro"/>
</dbReference>
<evidence type="ECO:0000256" key="5">
    <source>
        <dbReference type="ARBA" id="ARBA00023015"/>
    </source>
</evidence>
<keyword evidence="5" id="KW-0805">Transcription regulation</keyword>
<evidence type="ECO:0000256" key="1">
    <source>
        <dbReference type="ARBA" id="ARBA00005322"/>
    </source>
</evidence>
<dbReference type="AlphaFoldDB" id="A0A6N7XDM2"/>
<dbReference type="EMBL" id="VUNQ01000002">
    <property type="protein sequence ID" value="MSU00141.1"/>
    <property type="molecule type" value="Genomic_DNA"/>
</dbReference>
<dbReference type="Proteomes" id="UP000469523">
    <property type="component" value="Unassembled WGS sequence"/>
</dbReference>
<keyword evidence="4" id="KW-1005">Bacterial flagellum biogenesis</keyword>
<evidence type="ECO:0000256" key="3">
    <source>
        <dbReference type="ARBA" id="ARBA00022491"/>
    </source>
</evidence>
<protein>
    <recommendedName>
        <fullName evidence="2">Negative regulator of flagellin synthesis</fullName>
    </recommendedName>
</protein>
<gene>
    <name evidence="8" type="primary">flgM</name>
    <name evidence="8" type="ORF">FYJ83_01495</name>
</gene>
<keyword evidence="3" id="KW-0678">Repressor</keyword>
<comment type="similarity">
    <text evidence="1">Belongs to the FlgM family.</text>
</comment>
<dbReference type="RefSeq" id="WP_154438401.1">
    <property type="nucleotide sequence ID" value="NZ_JAHLPJ010000001.1"/>
</dbReference>
<evidence type="ECO:0000256" key="4">
    <source>
        <dbReference type="ARBA" id="ARBA00022795"/>
    </source>
</evidence>
<dbReference type="NCBIfam" id="TIGR03824">
    <property type="entry name" value="FlgM_jcvi"/>
    <property type="match status" value="1"/>
</dbReference>
<comment type="caution">
    <text evidence="8">The sequence shown here is derived from an EMBL/GenBank/DDBJ whole genome shotgun (WGS) entry which is preliminary data.</text>
</comment>
<dbReference type="Pfam" id="PF04316">
    <property type="entry name" value="FlgM"/>
    <property type="match status" value="1"/>
</dbReference>
<evidence type="ECO:0000313" key="8">
    <source>
        <dbReference type="EMBL" id="MSU00141.1"/>
    </source>
</evidence>
<dbReference type="InterPro" id="IPR031316">
    <property type="entry name" value="FlgM_C"/>
</dbReference>
<keyword evidence="9" id="KW-1185">Reference proteome</keyword>
<proteinExistence type="inferred from homology"/>
<evidence type="ECO:0000256" key="6">
    <source>
        <dbReference type="ARBA" id="ARBA00023163"/>
    </source>
</evidence>
<sequence length="93" mass="10960">MRINKMGNVFKVYNENHSVKKVKDKNTNDKDQVKLSEQAVEFQYALKKVKEVEEIRTEKVENIKKQIQTGTYKIDGKKIAEKIIEDITFDKKI</sequence>
<dbReference type="InterPro" id="IPR007412">
    <property type="entry name" value="FlgM"/>
</dbReference>
<evidence type="ECO:0000313" key="9">
    <source>
        <dbReference type="Proteomes" id="UP000469523"/>
    </source>
</evidence>
<dbReference type="SUPFAM" id="SSF101498">
    <property type="entry name" value="Anti-sigma factor FlgM"/>
    <property type="match status" value="1"/>
</dbReference>
<dbReference type="GO" id="GO:0044781">
    <property type="term" value="P:bacterial-type flagellum organization"/>
    <property type="evidence" value="ECO:0007669"/>
    <property type="project" value="UniProtKB-KW"/>
</dbReference>